<evidence type="ECO:0000256" key="1">
    <source>
        <dbReference type="SAM" id="MobiDB-lite"/>
    </source>
</evidence>
<feature type="region of interest" description="Disordered" evidence="1">
    <location>
        <begin position="391"/>
        <end position="410"/>
    </location>
</feature>
<evidence type="ECO:0000313" key="3">
    <source>
        <dbReference type="EMBL" id="RZM69797.1"/>
    </source>
</evidence>
<protein>
    <recommendedName>
        <fullName evidence="2">DUF637 domain-containing protein</fullName>
    </recommendedName>
</protein>
<accession>A0A4Q7E1T0</accession>
<reference evidence="3 4" key="1">
    <citation type="submission" date="2018-01" db="EMBL/GenBank/DDBJ databases">
        <title>Co-occurrence of chitin degradation, pigmentation and bioactivity in marine Pseudoalteromonas.</title>
        <authorList>
            <person name="Paulsen S."/>
            <person name="Gram L."/>
            <person name="Machado H."/>
        </authorList>
    </citation>
    <scope>NUCLEOTIDE SEQUENCE [LARGE SCALE GENOMIC DNA]</scope>
    <source>
        <strain evidence="3 4">S1946</strain>
    </source>
</reference>
<evidence type="ECO:0000313" key="4">
    <source>
        <dbReference type="Proteomes" id="UP000292345"/>
    </source>
</evidence>
<proteinExistence type="predicted"/>
<feature type="non-terminal residue" evidence="3">
    <location>
        <position position="1"/>
    </location>
</feature>
<dbReference type="InterPro" id="IPR006915">
    <property type="entry name" value="DUF637_hemagglutn_put"/>
</dbReference>
<evidence type="ECO:0000259" key="2">
    <source>
        <dbReference type="Pfam" id="PF04830"/>
    </source>
</evidence>
<feature type="domain" description="DUF637" evidence="2">
    <location>
        <begin position="30"/>
        <end position="194"/>
    </location>
</feature>
<comment type="caution">
    <text evidence="3">The sequence shown here is derived from an EMBL/GenBank/DDBJ whole genome shotgun (WGS) entry which is preliminary data.</text>
</comment>
<dbReference type="Pfam" id="PF04830">
    <property type="entry name" value="DUF637"/>
    <property type="match status" value="1"/>
</dbReference>
<dbReference type="RefSeq" id="WP_165389236.1">
    <property type="nucleotide sequence ID" value="NZ_PPUZ01000159.1"/>
</dbReference>
<sequence length="578" mass="60682">VSVAMGPGAGLIGTEGAIAAAFESAVIGSAMSAAAVTLTTQAATSLAAGNSIGATLETMTSSDSLRNLAVAMATAGMLSQFKDLNFFGEVNPDAPLLSSDTLIEIGNQTTQAVVNSTISAGISTAINGGDFSDFSENFTSSLKSAGISAVGEYMSSSIGSAYKDKDISNVVRYLSHAGAGCLLGIATSEAGQASGGGSESCLTGAGGAVVGELVADAYKAKKLDDFYQKEAQRTQLLRGAGYSNAEIAAFYKSEGAQRYFNKEMAKLTAAGVDLAKLGGATAALIANSDVNLAAMTAENAAQHNALFLIPLGLMVLKGIDIALTANELYEIYDTMGKNPEQGQEMLEQWLIDQAAGGLIGKAIPGFKTFEEMLDWLKRNNILSPKMLEDLKNHTETDGPSGGAQGNINVKNANKERINLGNMKADEEYEFITTVHGSHIADKNDGFYGEQIAKQIFEDSTGLEFKDIIKNKSNHGADLLAIDKTNKTIWLVEVKSSIRDNFPKDPSKLDLLNRGEKWIEQVAGGTLNGQKVTAEAEAYANELLKLKREGYKIKPILAKVKVPKPGQTGVASVSMVPAG</sequence>
<organism evidence="3 4">
    <name type="scientific">Pseudoalteromonas rubra</name>
    <dbReference type="NCBI Taxonomy" id="43658"/>
    <lineage>
        <taxon>Bacteria</taxon>
        <taxon>Pseudomonadati</taxon>
        <taxon>Pseudomonadota</taxon>
        <taxon>Gammaproteobacteria</taxon>
        <taxon>Alteromonadales</taxon>
        <taxon>Pseudoalteromonadaceae</taxon>
        <taxon>Pseudoalteromonas</taxon>
    </lineage>
</organism>
<dbReference type="AlphaFoldDB" id="A0A4Q7E1T0"/>
<dbReference type="EMBL" id="PPUZ01000159">
    <property type="protein sequence ID" value="RZM69797.1"/>
    <property type="molecule type" value="Genomic_DNA"/>
</dbReference>
<dbReference type="Proteomes" id="UP000292345">
    <property type="component" value="Unassembled WGS sequence"/>
</dbReference>
<gene>
    <name evidence="3" type="ORF">C3B51_23320</name>
</gene>
<name>A0A4Q7E1T0_9GAMM</name>